<reference evidence="3 4" key="1">
    <citation type="journal article" date="2024" name="Insects">
        <title>An Improved Chromosome-Level Genome Assembly of the Firefly Pyrocoelia pectoralis.</title>
        <authorList>
            <person name="Fu X."/>
            <person name="Meyer-Rochow V.B."/>
            <person name="Ballantyne L."/>
            <person name="Zhu X."/>
        </authorList>
    </citation>
    <scope>NUCLEOTIDE SEQUENCE [LARGE SCALE GENOMIC DNA]</scope>
    <source>
        <strain evidence="3">XCY_ONT2</strain>
    </source>
</reference>
<evidence type="ECO:0000313" key="3">
    <source>
        <dbReference type="EMBL" id="KAK5648359.1"/>
    </source>
</evidence>
<evidence type="ECO:0000313" key="4">
    <source>
        <dbReference type="Proteomes" id="UP001329430"/>
    </source>
</evidence>
<evidence type="ECO:0000256" key="1">
    <source>
        <dbReference type="SAM" id="Coils"/>
    </source>
</evidence>
<proteinExistence type="predicted"/>
<accession>A0AAN7VQS5</accession>
<evidence type="ECO:0008006" key="5">
    <source>
        <dbReference type="Google" id="ProtNLM"/>
    </source>
</evidence>
<keyword evidence="4" id="KW-1185">Reference proteome</keyword>
<dbReference type="EMBL" id="JAVRBK010000002">
    <property type="protein sequence ID" value="KAK5648359.1"/>
    <property type="molecule type" value="Genomic_DNA"/>
</dbReference>
<feature type="compositionally biased region" description="Polar residues" evidence="2">
    <location>
        <begin position="132"/>
        <end position="143"/>
    </location>
</feature>
<keyword evidence="1" id="KW-0175">Coiled coil</keyword>
<dbReference type="PANTHER" id="PTHR34153:SF2">
    <property type="entry name" value="SI:CH211-262H13.3-RELATED"/>
    <property type="match status" value="1"/>
</dbReference>
<evidence type="ECO:0000256" key="2">
    <source>
        <dbReference type="SAM" id="MobiDB-lite"/>
    </source>
</evidence>
<feature type="coiled-coil region" evidence="1">
    <location>
        <begin position="180"/>
        <end position="214"/>
    </location>
</feature>
<feature type="region of interest" description="Disordered" evidence="2">
    <location>
        <begin position="126"/>
        <end position="147"/>
    </location>
</feature>
<gene>
    <name evidence="3" type="ORF">RI129_003251</name>
</gene>
<dbReference type="Proteomes" id="UP001329430">
    <property type="component" value="Chromosome 2"/>
</dbReference>
<dbReference type="AlphaFoldDB" id="A0AAN7VQS5"/>
<organism evidence="3 4">
    <name type="scientific">Pyrocoelia pectoralis</name>
    <dbReference type="NCBI Taxonomy" id="417401"/>
    <lineage>
        <taxon>Eukaryota</taxon>
        <taxon>Metazoa</taxon>
        <taxon>Ecdysozoa</taxon>
        <taxon>Arthropoda</taxon>
        <taxon>Hexapoda</taxon>
        <taxon>Insecta</taxon>
        <taxon>Pterygota</taxon>
        <taxon>Neoptera</taxon>
        <taxon>Endopterygota</taxon>
        <taxon>Coleoptera</taxon>
        <taxon>Polyphaga</taxon>
        <taxon>Elateriformia</taxon>
        <taxon>Elateroidea</taxon>
        <taxon>Lampyridae</taxon>
        <taxon>Lampyrinae</taxon>
        <taxon>Pyrocoelia</taxon>
    </lineage>
</organism>
<comment type="caution">
    <text evidence="3">The sequence shown here is derived from an EMBL/GenBank/DDBJ whole genome shotgun (WGS) entry which is preliminary data.</text>
</comment>
<sequence>MSWKVVRFTHDNTIEAVPLEWINNNECFWPPPTYSRNQLTAALRNCEEPDDEWSIYDVIHYENNTFDSYAVAKLKILKAKKSKIDDLASDSDATSRKKRKYKMRKCISSDEDDVPTVVHKLHTPPIMEIGDSHTSTPTSSRSLSDIPEINPPIPSFSSVVPGSNDSSKCLCCPVHSEVYLQQAIKKINLVQASINQLAKDMQELKKQNMFTEVNHQKPNESLFIKQNLPATTKETLNHLEDYLNNVDNFERAVSELHLIGGATLYDFVKRMLSGLITDKLAAQFSFYGLRTKEKCSQLKVSELIIRCAKHGNFKETTTKDVEDCIKKWLRRAKERNDSYIKRKGEGNNSLQN</sequence>
<dbReference type="PANTHER" id="PTHR34153">
    <property type="entry name" value="SI:CH211-262H13.3-RELATED-RELATED"/>
    <property type="match status" value="1"/>
</dbReference>
<name>A0AAN7VQS5_9COLE</name>
<protein>
    <recommendedName>
        <fullName evidence="5">DUF4806 domain-containing protein</fullName>
    </recommendedName>
</protein>